<reference evidence="1 2" key="1">
    <citation type="journal article" date="2013" name="Curr. Biol.">
        <title>Shared signatures of parasitism and phylogenomics unite Cryptomycota and microsporidia.</title>
        <authorList>
            <person name="James T.Y."/>
            <person name="Pelin A."/>
            <person name="Bonen L."/>
            <person name="Ahrendt S."/>
            <person name="Sain D."/>
            <person name="Corradi N."/>
            <person name="Stajich J.E."/>
        </authorList>
    </citation>
    <scope>NUCLEOTIDE SEQUENCE [LARGE SCALE GENOMIC DNA]</scope>
    <source>
        <strain evidence="1 2">CSF55</strain>
    </source>
</reference>
<gene>
    <name evidence="1" type="ORF">O9G_004902</name>
</gene>
<accession>A0A075B3V9</accession>
<dbReference type="HOGENOM" id="CLU_1349573_0_0_1"/>
<proteinExistence type="predicted"/>
<dbReference type="EMBL" id="KE560749">
    <property type="protein sequence ID" value="EPZ35817.1"/>
    <property type="molecule type" value="Genomic_DNA"/>
</dbReference>
<evidence type="ECO:0000313" key="1">
    <source>
        <dbReference type="EMBL" id="EPZ35817.1"/>
    </source>
</evidence>
<sequence length="203" mass="24489">MTCMIFLRIGILSPKHLQDVYSTVHNNYHANKIYLDRPTHTIVKESQIDSKLPNLDNEHIDRIIKVFIFLNYLNYDQTFESFKHTRYEIVLPNNFNSYDNEKISKEHMGELYRLFSHYLIDSKQNTSDHLNYLQYQPTKCLFCNFNAPNLISLGLHTLARARKVHVIHFFQWIQFQNHNKRNLAVWKQSSFLLWTQNKRLWEI</sequence>
<dbReference type="AlphaFoldDB" id="A0A075B3V9"/>
<evidence type="ECO:0000313" key="2">
    <source>
        <dbReference type="Proteomes" id="UP000030755"/>
    </source>
</evidence>
<organism evidence="1 2">
    <name type="scientific">Rozella allomycis (strain CSF55)</name>
    <dbReference type="NCBI Taxonomy" id="988480"/>
    <lineage>
        <taxon>Eukaryota</taxon>
        <taxon>Fungi</taxon>
        <taxon>Fungi incertae sedis</taxon>
        <taxon>Cryptomycota</taxon>
        <taxon>Cryptomycota incertae sedis</taxon>
        <taxon>Rozella</taxon>
    </lineage>
</organism>
<keyword evidence="2" id="KW-1185">Reference proteome</keyword>
<dbReference type="Proteomes" id="UP000030755">
    <property type="component" value="Unassembled WGS sequence"/>
</dbReference>
<name>A0A075B3V9_ROZAC</name>
<protein>
    <submittedName>
        <fullName evidence="1">Uncharacterized protein</fullName>
    </submittedName>
</protein>